<feature type="domain" description="CggR N-terminal DNA binding" evidence="6">
    <location>
        <begin position="19"/>
        <end position="87"/>
    </location>
</feature>
<evidence type="ECO:0000313" key="7">
    <source>
        <dbReference type="EMBL" id="MCZ8537483.1"/>
    </source>
</evidence>
<proteinExistence type="inferred from homology"/>
<dbReference type="AlphaFoldDB" id="A0A9X3REK5"/>
<dbReference type="InterPro" id="IPR048715">
    <property type="entry name" value="CggR_N"/>
</dbReference>
<reference evidence="7" key="1">
    <citation type="submission" date="2022-05" db="EMBL/GenBank/DDBJ databases">
        <authorList>
            <person name="Colautti A."/>
            <person name="Iacumin L."/>
        </authorList>
    </citation>
    <scope>NUCLEOTIDE SEQUENCE</scope>
    <source>
        <strain evidence="7">SK 55</strain>
    </source>
</reference>
<evidence type="ECO:0000259" key="6">
    <source>
        <dbReference type="Pfam" id="PF21715"/>
    </source>
</evidence>
<evidence type="ECO:0008006" key="9">
    <source>
        <dbReference type="Google" id="ProtNLM"/>
    </source>
</evidence>
<keyword evidence="4" id="KW-0804">Transcription</keyword>
<dbReference type="Proteomes" id="UP001152173">
    <property type="component" value="Unassembled WGS sequence"/>
</dbReference>
<comment type="similarity">
    <text evidence="1">Belongs to the SorC transcriptional regulatory family.</text>
</comment>
<dbReference type="InterPro" id="IPR037171">
    <property type="entry name" value="NagB/RpiA_transferase-like"/>
</dbReference>
<evidence type="ECO:0000259" key="5">
    <source>
        <dbReference type="Pfam" id="PF04198"/>
    </source>
</evidence>
<dbReference type="RefSeq" id="WP_269926576.1">
    <property type="nucleotide sequence ID" value="NZ_JAMKBJ010000007.1"/>
</dbReference>
<dbReference type="SUPFAM" id="SSF100950">
    <property type="entry name" value="NagB/RpiA/CoA transferase-like"/>
    <property type="match status" value="1"/>
</dbReference>
<keyword evidence="8" id="KW-1185">Reference proteome</keyword>
<keyword evidence="3" id="KW-0238">DNA-binding</keyword>
<evidence type="ECO:0000313" key="8">
    <source>
        <dbReference type="Proteomes" id="UP001152173"/>
    </source>
</evidence>
<dbReference type="Gene3D" id="1.10.10.10">
    <property type="entry name" value="Winged helix-like DNA-binding domain superfamily/Winged helix DNA-binding domain"/>
    <property type="match status" value="1"/>
</dbReference>
<dbReference type="PANTHER" id="PTHR34294:SF5">
    <property type="entry name" value="CENTRAL GLYCOLYTIC GENES REGULATOR"/>
    <property type="match status" value="1"/>
</dbReference>
<name>A0A9X3REK5_9BACL</name>
<dbReference type="InterPro" id="IPR007324">
    <property type="entry name" value="Sugar-bd_dom_put"/>
</dbReference>
<dbReference type="Pfam" id="PF21715">
    <property type="entry name" value="CggR_N"/>
    <property type="match status" value="1"/>
</dbReference>
<dbReference type="InterPro" id="IPR036388">
    <property type="entry name" value="WH-like_DNA-bd_sf"/>
</dbReference>
<feature type="domain" description="Sugar-binding" evidence="5">
    <location>
        <begin position="91"/>
        <end position="337"/>
    </location>
</feature>
<dbReference type="SUPFAM" id="SSF46785">
    <property type="entry name" value="Winged helix' DNA-binding domain"/>
    <property type="match status" value="1"/>
</dbReference>
<dbReference type="Gene3D" id="3.40.50.1360">
    <property type="match status" value="1"/>
</dbReference>
<protein>
    <recommendedName>
        <fullName evidence="9">Central glycolytic genes regulator</fullName>
    </recommendedName>
</protein>
<evidence type="ECO:0000256" key="3">
    <source>
        <dbReference type="ARBA" id="ARBA00023125"/>
    </source>
</evidence>
<dbReference type="GO" id="GO:0030246">
    <property type="term" value="F:carbohydrate binding"/>
    <property type="evidence" value="ECO:0007669"/>
    <property type="project" value="InterPro"/>
</dbReference>
<evidence type="ECO:0000256" key="4">
    <source>
        <dbReference type="ARBA" id="ARBA00023163"/>
    </source>
</evidence>
<dbReference type="InterPro" id="IPR051054">
    <property type="entry name" value="SorC_transcr_regulators"/>
</dbReference>
<keyword evidence="2" id="KW-0805">Transcription regulation</keyword>
<gene>
    <name evidence="7" type="ORF">M9R32_09845</name>
</gene>
<evidence type="ECO:0000256" key="1">
    <source>
        <dbReference type="ARBA" id="ARBA00010466"/>
    </source>
</evidence>
<dbReference type="EMBL" id="JAMKBJ010000007">
    <property type="protein sequence ID" value="MCZ8537483.1"/>
    <property type="molecule type" value="Genomic_DNA"/>
</dbReference>
<evidence type="ECO:0000256" key="2">
    <source>
        <dbReference type="ARBA" id="ARBA00023015"/>
    </source>
</evidence>
<dbReference type="GO" id="GO:0003677">
    <property type="term" value="F:DNA binding"/>
    <property type="evidence" value="ECO:0007669"/>
    <property type="project" value="UniProtKB-KW"/>
</dbReference>
<dbReference type="InterPro" id="IPR036390">
    <property type="entry name" value="WH_DNA-bd_sf"/>
</dbReference>
<accession>A0A9X3REK5</accession>
<organism evidence="7 8">
    <name type="scientific">Paenisporosarcina quisquiliarum</name>
    <dbReference type="NCBI Taxonomy" id="365346"/>
    <lineage>
        <taxon>Bacteria</taxon>
        <taxon>Bacillati</taxon>
        <taxon>Bacillota</taxon>
        <taxon>Bacilli</taxon>
        <taxon>Bacillales</taxon>
        <taxon>Caryophanaceae</taxon>
        <taxon>Paenisporosarcina</taxon>
    </lineage>
</organism>
<sequence length="345" mass="38065">MDQLLGAQQKLLPEMTALLQKRYRLLMTIQLTAGIGRRALSEIVHSTERETRRELDILRAQGLIHVLANGMEITQEGNDVLDSLKNLVHEWSGLSELEKQLEKNFKLNRVIIVPGDSEKESQAKSLIGQEAAKQLEQLSKERDTVAVTGGSTIAAITNHLSVHIKPKNLVFVAARGGIGENVELQANHIASAFAAQASGTSRTLYLPDHLSETAYKTMIKEPVIKEMMDLYDHTNIVIHGIGDAKEMAKRRNSSLEELDIISEKQAVGEAFGYYFNEQGKAVHRIRTVGIQLKQLNQVKHLLAVAGGASKASAMLSYLKHAPHQTVLITDEGAAKKLTQLMSNEN</sequence>
<dbReference type="Pfam" id="PF04198">
    <property type="entry name" value="Sugar-bind"/>
    <property type="match status" value="1"/>
</dbReference>
<comment type="caution">
    <text evidence="7">The sequence shown here is derived from an EMBL/GenBank/DDBJ whole genome shotgun (WGS) entry which is preliminary data.</text>
</comment>
<dbReference type="PANTHER" id="PTHR34294">
    <property type="entry name" value="TRANSCRIPTIONAL REGULATOR-RELATED"/>
    <property type="match status" value="1"/>
</dbReference>